<dbReference type="Proteomes" id="UP000694920">
    <property type="component" value="Unplaced"/>
</dbReference>
<dbReference type="GeneID" id="107266817"/>
<proteinExistence type="predicted"/>
<dbReference type="InterPro" id="IPR001895">
    <property type="entry name" value="RASGEF_cat_dom"/>
</dbReference>
<dbReference type="RefSeq" id="XP_024939751.1">
    <property type="nucleotide sequence ID" value="XM_025083983.1"/>
</dbReference>
<dbReference type="InterPro" id="IPR036964">
    <property type="entry name" value="RASGEF_cat_dom_sf"/>
</dbReference>
<dbReference type="SUPFAM" id="SSF48366">
    <property type="entry name" value="Ras GEF"/>
    <property type="match status" value="1"/>
</dbReference>
<evidence type="ECO:0000256" key="2">
    <source>
        <dbReference type="PROSITE-ProRule" id="PRU00168"/>
    </source>
</evidence>
<evidence type="ECO:0000313" key="5">
    <source>
        <dbReference type="RefSeq" id="XP_024939751.1"/>
    </source>
</evidence>
<dbReference type="PROSITE" id="PS50009">
    <property type="entry name" value="RASGEF_CAT"/>
    <property type="match status" value="1"/>
</dbReference>
<sequence length="851" mass="98143">MEHNRIQKLLLSEYCEFSDRILVESPFAETTREGRGLREVALGLTPTKLVIAADVIGRNISFLCPPDLDPSIESFELVSVFPLEYVILSVFRRRRRKTLKARFVDGRANYYELGGMEKKTMFWKLWCDRIRELMIRKENGSSLSETTAASSSSNSTLYLLSSGIELDAAKQSRGDKSVCRVWAHYGGAGDAIVSSWPRKDLYLGPSYNELNNGRYTPVPIRFADASLDDLRYELDDRSPMTISKKACYSWPVDQNFRQARRNQRMGGLCDVLFTREGHATKTHLESVTFQGDCMKNEDPDDYSSKIIKSQSPETKKLEKPLNKWQKRVIRSNEKVVNLAPKLSRFGFGISEKCRSGLYLQPCSGDQPSLKPAYTLLNPYKMIEGGVSLWEGASRQRKVSKRYKHFRRYGLSTAPHFLHALGPWSVQPGERESVQTRRVLSAVNIRRQAADPELRLPVSRRQLAASVSTTALEPGRCGAMGTATRGRVVLFWTPEYWYRPRAATAAYRELRQHLALLREFRSSKEDRGIKRKFFSKRKRTPVQSESRDSTVFEEKSASEILAVKKIDMRARMISRMINAAKKCHDFGNFHSCRSILAGLQSPPIYRLRNTWSYLRVHHAIRYESLEQLCKIYKSPETRTYRRAWSRAECCPPYIPYIGDLLIRLLDTNWKNRLKSNPKSFNRNTSRSSTNQYKAFLNNKNTKCQLDCPNSKIDNEHDVSINKQKSSLVRRILSAAMTRIGYRRMESLGSSSANDSAWTYKQKSLARKVYNHWRSYVLERKILSEVETRHQGMDPRKKIVLDVASWLGDCQRAAQGYDFSGHSLAWEFLLKARYKEDRENFFTSLKLEPYRTT</sequence>
<dbReference type="GO" id="GO:0005886">
    <property type="term" value="C:plasma membrane"/>
    <property type="evidence" value="ECO:0007669"/>
    <property type="project" value="TreeGrafter"/>
</dbReference>
<name>A0AAJ7RG27_CEPCN</name>
<evidence type="ECO:0000313" key="4">
    <source>
        <dbReference type="Proteomes" id="UP000694920"/>
    </source>
</evidence>
<organism evidence="4 5">
    <name type="scientific">Cephus cinctus</name>
    <name type="common">Wheat stem sawfly</name>
    <dbReference type="NCBI Taxonomy" id="211228"/>
    <lineage>
        <taxon>Eukaryota</taxon>
        <taxon>Metazoa</taxon>
        <taxon>Ecdysozoa</taxon>
        <taxon>Arthropoda</taxon>
        <taxon>Hexapoda</taxon>
        <taxon>Insecta</taxon>
        <taxon>Pterygota</taxon>
        <taxon>Neoptera</taxon>
        <taxon>Endopterygota</taxon>
        <taxon>Hymenoptera</taxon>
        <taxon>Cephoidea</taxon>
        <taxon>Cephidae</taxon>
        <taxon>Cephus</taxon>
    </lineage>
</organism>
<dbReference type="InterPro" id="IPR023578">
    <property type="entry name" value="Ras_GEF_dom_sf"/>
</dbReference>
<keyword evidence="1 2" id="KW-0344">Guanine-nucleotide releasing factor</keyword>
<evidence type="ECO:0000259" key="3">
    <source>
        <dbReference type="PROSITE" id="PS50009"/>
    </source>
</evidence>
<dbReference type="AlphaFoldDB" id="A0AAJ7RG27"/>
<accession>A0AAJ7RG27</accession>
<dbReference type="Pfam" id="PF00617">
    <property type="entry name" value="RasGEF"/>
    <property type="match status" value="1"/>
</dbReference>
<keyword evidence="4" id="KW-1185">Reference proteome</keyword>
<dbReference type="GO" id="GO:0005085">
    <property type="term" value="F:guanyl-nucleotide exchange factor activity"/>
    <property type="evidence" value="ECO:0007669"/>
    <property type="project" value="UniProtKB-KW"/>
</dbReference>
<dbReference type="GO" id="GO:0007265">
    <property type="term" value="P:Ras protein signal transduction"/>
    <property type="evidence" value="ECO:0007669"/>
    <property type="project" value="TreeGrafter"/>
</dbReference>
<feature type="domain" description="Ras-GEF" evidence="3">
    <location>
        <begin position="500"/>
        <end position="731"/>
    </location>
</feature>
<gene>
    <name evidence="5" type="primary">LOC107266817</name>
</gene>
<dbReference type="Gene3D" id="1.10.840.10">
    <property type="entry name" value="Ras guanine-nucleotide exchange factors catalytic domain"/>
    <property type="match status" value="1"/>
</dbReference>
<dbReference type="InterPro" id="IPR008937">
    <property type="entry name" value="Ras-like_GEF"/>
</dbReference>
<evidence type="ECO:0000256" key="1">
    <source>
        <dbReference type="ARBA" id="ARBA00022658"/>
    </source>
</evidence>
<dbReference type="PANTHER" id="PTHR23113">
    <property type="entry name" value="GUANINE NUCLEOTIDE EXCHANGE FACTOR"/>
    <property type="match status" value="1"/>
</dbReference>
<dbReference type="PANTHER" id="PTHR23113:SF368">
    <property type="entry name" value="CELL DIVISION CONTROL PROTEIN 25"/>
    <property type="match status" value="1"/>
</dbReference>
<dbReference type="KEGG" id="ccin:107266817"/>
<dbReference type="SMART" id="SM00147">
    <property type="entry name" value="RasGEF"/>
    <property type="match status" value="1"/>
</dbReference>
<reference evidence="5" key="1">
    <citation type="submission" date="2025-08" db="UniProtKB">
        <authorList>
            <consortium name="RefSeq"/>
        </authorList>
    </citation>
    <scope>IDENTIFICATION</scope>
</reference>
<protein>
    <submittedName>
        <fullName evidence="5">Uncharacterized protein LOC107266817 isoform X1</fullName>
    </submittedName>
</protein>